<dbReference type="SUPFAM" id="SSF58104">
    <property type="entry name" value="Methyl-accepting chemotaxis protein (MCP) signaling domain"/>
    <property type="match status" value="1"/>
</dbReference>
<feature type="coiled-coil region" evidence="1">
    <location>
        <begin position="223"/>
        <end position="292"/>
    </location>
</feature>
<evidence type="ECO:0000313" key="3">
    <source>
        <dbReference type="EMBL" id="CAE6372350.1"/>
    </source>
</evidence>
<sequence>MADHPGWYPASQVCYPPELPEYLKNVYDLKPIAGVPSDTDVIGIHSVVHAASRVSGVPGMHDSHLFMKLADHLFSVQMARYRCKYSLVTFPSDATYTPPALPTLVSVNLEAVSGAPSDEELTKVQDAVRAYQNFVTVPSVFDPEVNMKLSQHLFDLQMARHMRIAGETQPKLESRTSVKSDNPVGTVEWQHETDETMDRTNNVGTGGSEVNVEPTSGMVPGAVKGLMEQSNRLAERFNQLLERSNELMERSSPPSDQSNQLTEQLNRAIERFDQLMEQLAQSSTRSNELAQEANKHAERFGDIVGNINRVLVGIQHAIVRNHKGNTENAMFCLVNETGEALGVSRSSEGATFRETVLQGQFSDVQIYAKMDGERKYLYVKPSRLGECLRFFGIDEGLCVEETSATVIEGKQDAAQARLIDYLYSCLG</sequence>
<dbReference type="Proteomes" id="UP000663843">
    <property type="component" value="Unassembled WGS sequence"/>
</dbReference>
<accession>A0A8H2ZXP2</accession>
<proteinExistence type="predicted"/>
<evidence type="ECO:0008006" key="5">
    <source>
        <dbReference type="Google" id="ProtNLM"/>
    </source>
</evidence>
<name>A0A8H2ZXP2_9AGAM</name>
<organism evidence="3 4">
    <name type="scientific">Rhizoctonia solani</name>
    <dbReference type="NCBI Taxonomy" id="456999"/>
    <lineage>
        <taxon>Eukaryota</taxon>
        <taxon>Fungi</taxon>
        <taxon>Dikarya</taxon>
        <taxon>Basidiomycota</taxon>
        <taxon>Agaricomycotina</taxon>
        <taxon>Agaricomycetes</taxon>
        <taxon>Cantharellales</taxon>
        <taxon>Ceratobasidiaceae</taxon>
        <taxon>Rhizoctonia</taxon>
    </lineage>
</organism>
<comment type="caution">
    <text evidence="3">The sequence shown here is derived from an EMBL/GenBank/DDBJ whole genome shotgun (WGS) entry which is preliminary data.</text>
</comment>
<feature type="region of interest" description="Disordered" evidence="2">
    <location>
        <begin position="197"/>
        <end position="217"/>
    </location>
</feature>
<evidence type="ECO:0000313" key="4">
    <source>
        <dbReference type="Proteomes" id="UP000663843"/>
    </source>
</evidence>
<dbReference type="AlphaFoldDB" id="A0A8H2ZXP2"/>
<keyword evidence="1" id="KW-0175">Coiled coil</keyword>
<reference evidence="3" key="1">
    <citation type="submission" date="2021-01" db="EMBL/GenBank/DDBJ databases">
        <authorList>
            <person name="Kaushik A."/>
        </authorList>
    </citation>
    <scope>NUCLEOTIDE SEQUENCE</scope>
    <source>
        <strain evidence="3">AG2-2IIIB</strain>
    </source>
</reference>
<protein>
    <recommendedName>
        <fullName evidence="5">Laminin domain protein</fullName>
    </recommendedName>
</protein>
<dbReference type="Gene3D" id="1.10.287.950">
    <property type="entry name" value="Methyl-accepting chemotaxis protein"/>
    <property type="match status" value="1"/>
</dbReference>
<dbReference type="EMBL" id="CAJMWT010001018">
    <property type="protein sequence ID" value="CAE6372350.1"/>
    <property type="molecule type" value="Genomic_DNA"/>
</dbReference>
<gene>
    <name evidence="3" type="ORF">RDB_LOCUS19242</name>
</gene>
<evidence type="ECO:0000256" key="2">
    <source>
        <dbReference type="SAM" id="MobiDB-lite"/>
    </source>
</evidence>
<evidence type="ECO:0000256" key="1">
    <source>
        <dbReference type="SAM" id="Coils"/>
    </source>
</evidence>